<protein>
    <submittedName>
        <fullName evidence="1">Uncharacterized protein</fullName>
    </submittedName>
</protein>
<gene>
    <name evidence="1" type="ORF">AHEV_031</name>
</gene>
<keyword evidence="2" id="KW-1185">Reference proteome</keyword>
<dbReference type="RefSeq" id="YP_008003854.1">
    <property type="nucleotide sequence ID" value="NC_021247.1"/>
</dbReference>
<proteinExistence type="predicted"/>
<dbReference type="GeneID" id="15613960"/>
<reference evidence="1" key="1">
    <citation type="journal article" date="2013" name="J. Virol.">
        <title>New Insights into the Evolution of Entomopoxvirinae from the Complete Genome Sequences of Four Entomopoxviruses Infecting Adoxophyes honmai, Choristoneura biennis, Choristoneura rosaceana, and Mythimna separata.</title>
        <authorList>
            <person name="Theze J."/>
            <person name="Takatsuka J."/>
            <person name="Li Z."/>
            <person name="Gallais J."/>
            <person name="Doucet D."/>
            <person name="Arif B."/>
            <person name="Nakai M."/>
            <person name="Herniou E.A."/>
        </authorList>
    </citation>
    <scope>NUCLEOTIDE SEQUENCE</scope>
    <source>
        <strain evidence="1">Tokyo</strain>
    </source>
</reference>
<evidence type="ECO:0000313" key="2">
    <source>
        <dbReference type="Proteomes" id="UP000792575"/>
    </source>
</evidence>
<dbReference type="Proteomes" id="UP000792575">
    <property type="component" value="Genome"/>
</dbReference>
<dbReference type="EMBL" id="HF679131">
    <property type="protein sequence ID" value="CCU55352.1"/>
    <property type="molecule type" value="Genomic_DNA"/>
</dbReference>
<evidence type="ECO:0000313" key="1">
    <source>
        <dbReference type="EMBL" id="CCU55352.1"/>
    </source>
</evidence>
<dbReference type="KEGG" id="vg:15613960"/>
<dbReference type="OrthoDB" id="41137at10239"/>
<sequence length="156" mass="19171">MSDILIYIDVYINNNKYISCKNKIDCIPAIEIPICEYNKNIYLEIYSNNNIPKFIFTNNKNFIIKNLKISNNKCEFNISIQCTIYNFIIGFYIYDILNYIKKYDNYDEIIQSMHDKKIYYDDNYINYKLISYNKKIKYKKIRYIPYYNFYNLNTFF</sequence>
<accession>A0A916KNU4</accession>
<name>A0A916KNU4_9POXV</name>
<organism evidence="1 2">
    <name type="scientific">Adoxophyes honmai entomopoxvirus 'L'</name>
    <dbReference type="NCBI Taxonomy" id="1293540"/>
    <lineage>
        <taxon>Viruses</taxon>
        <taxon>Varidnaviria</taxon>
        <taxon>Bamfordvirae</taxon>
        <taxon>Nucleocytoviricota</taxon>
        <taxon>Pokkesviricetes</taxon>
        <taxon>Chitovirales</taxon>
        <taxon>Poxviridae</taxon>
        <taxon>Entomopoxvirinae</taxon>
        <taxon>Betaentomopoxvirus</taxon>
        <taxon>Betaentomopoxvirus ahonmai</taxon>
    </lineage>
</organism>